<evidence type="ECO:0000256" key="1">
    <source>
        <dbReference type="SAM" id="Phobius"/>
    </source>
</evidence>
<keyword evidence="3" id="KW-1185">Reference proteome</keyword>
<protein>
    <submittedName>
        <fullName evidence="2">Uncharacterized protein</fullName>
    </submittedName>
</protein>
<name>A0A267DIU8_9PLAT</name>
<dbReference type="EMBL" id="NIVC01003986">
    <property type="protein sequence ID" value="PAA49066.1"/>
    <property type="molecule type" value="Genomic_DNA"/>
</dbReference>
<accession>A0A267DIU8</accession>
<feature type="transmembrane region" description="Helical" evidence="1">
    <location>
        <begin position="193"/>
        <end position="213"/>
    </location>
</feature>
<keyword evidence="1" id="KW-0812">Transmembrane</keyword>
<reference evidence="2 3" key="1">
    <citation type="submission" date="2017-06" db="EMBL/GenBank/DDBJ databases">
        <title>A platform for efficient transgenesis in Macrostomum lignano, a flatworm model organism for stem cell research.</title>
        <authorList>
            <person name="Berezikov E."/>
        </authorList>
    </citation>
    <scope>NUCLEOTIDE SEQUENCE [LARGE SCALE GENOMIC DNA]</scope>
    <source>
        <strain evidence="2">DV1</strain>
        <tissue evidence="2">Whole organism</tissue>
    </source>
</reference>
<feature type="transmembrane region" description="Helical" evidence="1">
    <location>
        <begin position="49"/>
        <end position="69"/>
    </location>
</feature>
<keyword evidence="1" id="KW-0472">Membrane</keyword>
<comment type="caution">
    <text evidence="2">The sequence shown here is derived from an EMBL/GenBank/DDBJ whole genome shotgun (WGS) entry which is preliminary data.</text>
</comment>
<evidence type="ECO:0000313" key="3">
    <source>
        <dbReference type="Proteomes" id="UP000215902"/>
    </source>
</evidence>
<dbReference type="AlphaFoldDB" id="A0A267DIU8"/>
<proteinExistence type="predicted"/>
<gene>
    <name evidence="2" type="ORF">BOX15_Mlig010156g1</name>
</gene>
<evidence type="ECO:0000313" key="2">
    <source>
        <dbReference type="EMBL" id="PAA49066.1"/>
    </source>
</evidence>
<organism evidence="2 3">
    <name type="scientific">Macrostomum lignano</name>
    <dbReference type="NCBI Taxonomy" id="282301"/>
    <lineage>
        <taxon>Eukaryota</taxon>
        <taxon>Metazoa</taxon>
        <taxon>Spiralia</taxon>
        <taxon>Lophotrochozoa</taxon>
        <taxon>Platyhelminthes</taxon>
        <taxon>Rhabditophora</taxon>
        <taxon>Macrostomorpha</taxon>
        <taxon>Macrostomida</taxon>
        <taxon>Macrostomidae</taxon>
        <taxon>Macrostomum</taxon>
    </lineage>
</organism>
<dbReference type="Proteomes" id="UP000215902">
    <property type="component" value="Unassembled WGS sequence"/>
</dbReference>
<feature type="non-terminal residue" evidence="2">
    <location>
        <position position="1"/>
    </location>
</feature>
<sequence length="243" mass="27355">HSCASRTRAKTIIVRVNLVVILHCHSPQHSSGKPSHRCLSPLSMPLETAFKFVFIAAVSLTAVLVAQGFQQSEPFSLKIGGKDFPADFCTKSGKAISLKDLLESRAMTLRVATRLMRFGEDICSLNELLARNSSPPEAIGVFAQSADMREFCRLTKPPGKSHPYHWVQGLPNTGCGKRSPNRGQHLAWEHLKLYRFQSCALLCLMCLCCYVYGRILSLRISPITRLRRLNWTTENFIWAYKNF</sequence>
<keyword evidence="1" id="KW-1133">Transmembrane helix</keyword>